<comment type="caution">
    <text evidence="8">The sequence shown here is derived from an EMBL/GenBank/DDBJ whole genome shotgun (WGS) entry which is preliminary data.</text>
</comment>
<feature type="transmembrane region" description="Helical" evidence="6">
    <location>
        <begin position="12"/>
        <end position="32"/>
    </location>
</feature>
<keyword evidence="3 6" id="KW-0812">Transmembrane</keyword>
<dbReference type="Pfam" id="PF00083">
    <property type="entry name" value="Sugar_tr"/>
    <property type="match status" value="1"/>
</dbReference>
<dbReference type="PANTHER" id="PTHR48022">
    <property type="entry name" value="PLASTIDIC GLUCOSE TRANSPORTER 4"/>
    <property type="match status" value="1"/>
</dbReference>
<evidence type="ECO:0000313" key="8">
    <source>
        <dbReference type="EMBL" id="KAJ4357761.1"/>
    </source>
</evidence>
<dbReference type="PANTHER" id="PTHR48022:SF2">
    <property type="entry name" value="PLASTIDIC GLUCOSE TRANSPORTER 4"/>
    <property type="match status" value="1"/>
</dbReference>
<dbReference type="AlphaFoldDB" id="A0A9W8XSB3"/>
<dbReference type="EMBL" id="JAPEUX010000002">
    <property type="protein sequence ID" value="KAJ4357761.1"/>
    <property type="molecule type" value="Genomic_DNA"/>
</dbReference>
<dbReference type="RefSeq" id="XP_056074620.1">
    <property type="nucleotide sequence ID" value="XM_056211147.1"/>
</dbReference>
<proteinExistence type="inferred from homology"/>
<dbReference type="OrthoDB" id="6612291at2759"/>
<dbReference type="PROSITE" id="PS50850">
    <property type="entry name" value="MFS"/>
    <property type="match status" value="1"/>
</dbReference>
<dbReference type="InterPro" id="IPR020846">
    <property type="entry name" value="MFS_dom"/>
</dbReference>
<feature type="transmembrane region" description="Helical" evidence="6">
    <location>
        <begin position="109"/>
        <end position="128"/>
    </location>
</feature>
<keyword evidence="4 6" id="KW-1133">Transmembrane helix</keyword>
<evidence type="ECO:0000256" key="4">
    <source>
        <dbReference type="ARBA" id="ARBA00022989"/>
    </source>
</evidence>
<feature type="transmembrane region" description="Helical" evidence="6">
    <location>
        <begin position="44"/>
        <end position="66"/>
    </location>
</feature>
<dbReference type="GO" id="GO:0016020">
    <property type="term" value="C:membrane"/>
    <property type="evidence" value="ECO:0007669"/>
    <property type="project" value="UniProtKB-SubCell"/>
</dbReference>
<accession>A0A9W8XSB3</accession>
<reference evidence="8" key="1">
    <citation type="submission" date="2022-10" db="EMBL/GenBank/DDBJ databases">
        <title>Tapping the CABI collections for fungal endophytes: first genome assemblies for Collariella, Neodidymelliopsis, Ascochyta clinopodiicola, Didymella pomorum, Didymosphaeria variabile, Neocosmospora piperis and Neocucurbitaria cava.</title>
        <authorList>
            <person name="Hill R."/>
        </authorList>
    </citation>
    <scope>NUCLEOTIDE SEQUENCE</scope>
    <source>
        <strain evidence="8">IMI 356815</strain>
    </source>
</reference>
<feature type="transmembrane region" description="Helical" evidence="6">
    <location>
        <begin position="86"/>
        <end position="103"/>
    </location>
</feature>
<comment type="similarity">
    <text evidence="2">Belongs to the major facilitator superfamily. Sugar transporter (TC 2.A.1.1) family.</text>
</comment>
<dbReference type="GeneID" id="80905867"/>
<evidence type="ECO:0000256" key="1">
    <source>
        <dbReference type="ARBA" id="ARBA00004141"/>
    </source>
</evidence>
<organism evidence="8 9">
    <name type="scientific">Didymosphaeria variabile</name>
    <dbReference type="NCBI Taxonomy" id="1932322"/>
    <lineage>
        <taxon>Eukaryota</taxon>
        <taxon>Fungi</taxon>
        <taxon>Dikarya</taxon>
        <taxon>Ascomycota</taxon>
        <taxon>Pezizomycotina</taxon>
        <taxon>Dothideomycetes</taxon>
        <taxon>Pleosporomycetidae</taxon>
        <taxon>Pleosporales</taxon>
        <taxon>Massarineae</taxon>
        <taxon>Didymosphaeriaceae</taxon>
        <taxon>Didymosphaeria</taxon>
    </lineage>
</organism>
<protein>
    <recommendedName>
        <fullName evidence="7">Major facilitator superfamily (MFS) profile domain-containing protein</fullName>
    </recommendedName>
</protein>
<dbReference type="Proteomes" id="UP001140513">
    <property type="component" value="Unassembled WGS sequence"/>
</dbReference>
<sequence>MFMGDKFGRRNTLMFFYAFQCLWMFLLAGLGAKANKTATESNMVVSSFMLYGVFYNIGGASIPYLLGTELPNAALREKTQAFGTSWNVLWAFVTNFSIPYIIIDMHFSVGWVFDSVFAVALVYMFIFLPETKGLALERIDAVFRTPSIIFVQGRSRKLAPSETLAF</sequence>
<dbReference type="SUPFAM" id="SSF103473">
    <property type="entry name" value="MFS general substrate transporter"/>
    <property type="match status" value="1"/>
</dbReference>
<keyword evidence="9" id="KW-1185">Reference proteome</keyword>
<dbReference type="InterPro" id="IPR050360">
    <property type="entry name" value="MFS_Sugar_Transporters"/>
</dbReference>
<name>A0A9W8XSB3_9PLEO</name>
<evidence type="ECO:0000256" key="5">
    <source>
        <dbReference type="ARBA" id="ARBA00023136"/>
    </source>
</evidence>
<dbReference type="InterPro" id="IPR005828">
    <property type="entry name" value="MFS_sugar_transport-like"/>
</dbReference>
<evidence type="ECO:0000256" key="2">
    <source>
        <dbReference type="ARBA" id="ARBA00010992"/>
    </source>
</evidence>
<evidence type="ECO:0000256" key="3">
    <source>
        <dbReference type="ARBA" id="ARBA00022692"/>
    </source>
</evidence>
<gene>
    <name evidence="8" type="ORF">N0V89_002337</name>
</gene>
<keyword evidence="5 6" id="KW-0472">Membrane</keyword>
<dbReference type="Gene3D" id="1.20.1250.20">
    <property type="entry name" value="MFS general substrate transporter like domains"/>
    <property type="match status" value="1"/>
</dbReference>
<dbReference type="InterPro" id="IPR036259">
    <property type="entry name" value="MFS_trans_sf"/>
</dbReference>
<evidence type="ECO:0000259" key="7">
    <source>
        <dbReference type="PROSITE" id="PS50850"/>
    </source>
</evidence>
<dbReference type="GO" id="GO:0005351">
    <property type="term" value="F:carbohydrate:proton symporter activity"/>
    <property type="evidence" value="ECO:0007669"/>
    <property type="project" value="TreeGrafter"/>
</dbReference>
<comment type="subcellular location">
    <subcellularLocation>
        <location evidence="1">Membrane</location>
        <topology evidence="1">Multi-pass membrane protein</topology>
    </subcellularLocation>
</comment>
<evidence type="ECO:0000313" key="9">
    <source>
        <dbReference type="Proteomes" id="UP001140513"/>
    </source>
</evidence>
<feature type="domain" description="Major facilitator superfamily (MFS) profile" evidence="7">
    <location>
        <begin position="1"/>
        <end position="132"/>
    </location>
</feature>
<evidence type="ECO:0000256" key="6">
    <source>
        <dbReference type="SAM" id="Phobius"/>
    </source>
</evidence>